<organism evidence="1 2">
    <name type="scientific">Flavobacterium defluvii</name>
    <dbReference type="NCBI Taxonomy" id="370979"/>
    <lineage>
        <taxon>Bacteria</taxon>
        <taxon>Pseudomonadati</taxon>
        <taxon>Bacteroidota</taxon>
        <taxon>Flavobacteriia</taxon>
        <taxon>Flavobacteriales</taxon>
        <taxon>Flavobacteriaceae</taxon>
        <taxon>Flavobacterium</taxon>
    </lineage>
</organism>
<proteinExistence type="predicted"/>
<dbReference type="Proteomes" id="UP000184071">
    <property type="component" value="Unassembled WGS sequence"/>
</dbReference>
<sequence length="33" mass="4018">MSYEGYLNILSKLFLHPIFKIKKNDRNIWFSNS</sequence>
<evidence type="ECO:0000313" key="2">
    <source>
        <dbReference type="Proteomes" id="UP000184071"/>
    </source>
</evidence>
<accession>A0A1M5KVG9</accession>
<name>A0A1M5KVG9_9FLAO</name>
<gene>
    <name evidence="1" type="ORF">SAMN05443663_103194</name>
</gene>
<protein>
    <submittedName>
        <fullName evidence="1">Uncharacterized protein</fullName>
    </submittedName>
</protein>
<keyword evidence="2" id="KW-1185">Reference proteome</keyword>
<dbReference type="AlphaFoldDB" id="A0A1M5KVG9"/>
<dbReference type="EMBL" id="FQWC01000003">
    <property type="protein sequence ID" value="SHG56768.1"/>
    <property type="molecule type" value="Genomic_DNA"/>
</dbReference>
<evidence type="ECO:0000313" key="1">
    <source>
        <dbReference type="EMBL" id="SHG56768.1"/>
    </source>
</evidence>
<reference evidence="2" key="1">
    <citation type="submission" date="2016-11" db="EMBL/GenBank/DDBJ databases">
        <authorList>
            <person name="Varghese N."/>
            <person name="Submissions S."/>
        </authorList>
    </citation>
    <scope>NUCLEOTIDE SEQUENCE [LARGE SCALE GENOMIC DNA]</scope>
    <source>
        <strain evidence="2">DSM 17963</strain>
    </source>
</reference>
<dbReference type="STRING" id="370979.SAMN05443663_103194"/>